<organism evidence="2 3">
    <name type="scientific">Beta vulgaris subsp. vulgaris</name>
    <name type="common">Beet</name>
    <dbReference type="NCBI Taxonomy" id="3555"/>
    <lineage>
        <taxon>Eukaryota</taxon>
        <taxon>Viridiplantae</taxon>
        <taxon>Streptophyta</taxon>
        <taxon>Embryophyta</taxon>
        <taxon>Tracheophyta</taxon>
        <taxon>Spermatophyta</taxon>
        <taxon>Magnoliopsida</taxon>
        <taxon>eudicotyledons</taxon>
        <taxon>Gunneridae</taxon>
        <taxon>Pentapetalae</taxon>
        <taxon>Caryophyllales</taxon>
        <taxon>Chenopodiaceae</taxon>
        <taxon>Betoideae</taxon>
        <taxon>Beta</taxon>
    </lineage>
</organism>
<sequence>MSVKKQEQNSDAFKHDAIGSVPLNTPDEDDPLPELDGLPIEAKRLVKAALCDPGTSADFPILLKHVLDKATAGLDSLYGWSELTHRMSDRSYAESIARCRHLRHIVLMLGSDVESVQLLYLIAISTGNITRFINAGVFDDGEAEIALKVLQHIVSLPAGSFSLVFMHYMLRDILGAEAIAEDVEIVKGITVVICRKSSLGFE</sequence>
<evidence type="ECO:0000313" key="2">
    <source>
        <dbReference type="EMBL" id="KMS94143.1"/>
    </source>
</evidence>
<evidence type="ECO:0000256" key="1">
    <source>
        <dbReference type="SAM" id="MobiDB-lite"/>
    </source>
</evidence>
<dbReference type="EMBL" id="KQ095775">
    <property type="protein sequence ID" value="KMS94143.1"/>
    <property type="molecule type" value="Genomic_DNA"/>
</dbReference>
<reference evidence="2 3" key="1">
    <citation type="journal article" date="2014" name="Nature">
        <title>The genome of the recently domesticated crop plant sugar beet (Beta vulgaris).</title>
        <authorList>
            <person name="Dohm J.C."/>
            <person name="Minoche A.E."/>
            <person name="Holtgrawe D."/>
            <person name="Capella-Gutierrez S."/>
            <person name="Zakrzewski F."/>
            <person name="Tafer H."/>
            <person name="Rupp O."/>
            <person name="Sorensen T.R."/>
            <person name="Stracke R."/>
            <person name="Reinhardt R."/>
            <person name="Goesmann A."/>
            <person name="Kraft T."/>
            <person name="Schulz B."/>
            <person name="Stadler P.F."/>
            <person name="Schmidt T."/>
            <person name="Gabaldon T."/>
            <person name="Lehrach H."/>
            <person name="Weisshaar B."/>
            <person name="Himmelbauer H."/>
        </authorList>
    </citation>
    <scope>NUCLEOTIDE SEQUENCE [LARGE SCALE GENOMIC DNA]</scope>
    <source>
        <tissue evidence="2">Taproot</tissue>
    </source>
</reference>
<gene>
    <name evidence="2" type="ORF">BVRB_024370</name>
</gene>
<evidence type="ECO:0000313" key="3">
    <source>
        <dbReference type="Proteomes" id="UP000035740"/>
    </source>
</evidence>
<dbReference type="Proteomes" id="UP000035740">
    <property type="component" value="Unassembled WGS sequence"/>
</dbReference>
<name>A0A0J8B2Q7_BETVV</name>
<keyword evidence="3" id="KW-1185">Reference proteome</keyword>
<accession>A0A0J8B2Q7</accession>
<feature type="compositionally biased region" description="Basic and acidic residues" evidence="1">
    <location>
        <begin position="1"/>
        <end position="17"/>
    </location>
</feature>
<dbReference type="Gramene" id="KMS94143">
    <property type="protein sequence ID" value="KMS94143"/>
    <property type="gene ID" value="BVRB_024370"/>
</dbReference>
<protein>
    <submittedName>
        <fullName evidence="2">Uncharacterized protein</fullName>
    </submittedName>
</protein>
<proteinExistence type="predicted"/>
<feature type="region of interest" description="Disordered" evidence="1">
    <location>
        <begin position="1"/>
        <end position="34"/>
    </location>
</feature>
<dbReference type="AlphaFoldDB" id="A0A0J8B2Q7"/>